<dbReference type="Proteomes" id="UP000245207">
    <property type="component" value="Unassembled WGS sequence"/>
</dbReference>
<evidence type="ECO:0000313" key="2">
    <source>
        <dbReference type="EMBL" id="PWA63951.1"/>
    </source>
</evidence>
<dbReference type="PANTHER" id="PTHR13617">
    <property type="entry name" value="PROTEIN ABHD18"/>
    <property type="match status" value="1"/>
</dbReference>
<protein>
    <submittedName>
        <fullName evidence="2">Uncharacterized protein</fullName>
    </submittedName>
</protein>
<name>A0A2U1MRQ6_ARTAN</name>
<accession>A0A2U1MRQ6</accession>
<evidence type="ECO:0000256" key="1">
    <source>
        <dbReference type="SAM" id="MobiDB-lite"/>
    </source>
</evidence>
<dbReference type="AlphaFoldDB" id="A0A2U1MRQ6"/>
<keyword evidence="3" id="KW-1185">Reference proteome</keyword>
<dbReference type="InterPro" id="IPR019149">
    <property type="entry name" value="ABHD18"/>
</dbReference>
<dbReference type="PANTHER" id="PTHR13617:SF14">
    <property type="entry name" value="PROTEIN ABHD18"/>
    <property type="match status" value="1"/>
</dbReference>
<proteinExistence type="predicted"/>
<dbReference type="EMBL" id="PKPP01004523">
    <property type="protein sequence ID" value="PWA63951.1"/>
    <property type="molecule type" value="Genomic_DNA"/>
</dbReference>
<dbReference type="OrthoDB" id="71227at2759"/>
<reference evidence="2 3" key="1">
    <citation type="journal article" date="2018" name="Mol. Plant">
        <title>The genome of Artemisia annua provides insight into the evolution of Asteraceae family and artemisinin biosynthesis.</title>
        <authorList>
            <person name="Shen Q."/>
            <person name="Zhang L."/>
            <person name="Liao Z."/>
            <person name="Wang S."/>
            <person name="Yan T."/>
            <person name="Shi P."/>
            <person name="Liu M."/>
            <person name="Fu X."/>
            <person name="Pan Q."/>
            <person name="Wang Y."/>
            <person name="Lv Z."/>
            <person name="Lu X."/>
            <person name="Zhang F."/>
            <person name="Jiang W."/>
            <person name="Ma Y."/>
            <person name="Chen M."/>
            <person name="Hao X."/>
            <person name="Li L."/>
            <person name="Tang Y."/>
            <person name="Lv G."/>
            <person name="Zhou Y."/>
            <person name="Sun X."/>
            <person name="Brodelius P.E."/>
            <person name="Rose J.K.C."/>
            <person name="Tang K."/>
        </authorList>
    </citation>
    <scope>NUCLEOTIDE SEQUENCE [LARGE SCALE GENOMIC DNA]</scope>
    <source>
        <strain evidence="3">cv. Huhao1</strain>
        <tissue evidence="2">Leaf</tissue>
    </source>
</reference>
<organism evidence="2 3">
    <name type="scientific">Artemisia annua</name>
    <name type="common">Sweet wormwood</name>
    <dbReference type="NCBI Taxonomy" id="35608"/>
    <lineage>
        <taxon>Eukaryota</taxon>
        <taxon>Viridiplantae</taxon>
        <taxon>Streptophyta</taxon>
        <taxon>Embryophyta</taxon>
        <taxon>Tracheophyta</taxon>
        <taxon>Spermatophyta</taxon>
        <taxon>Magnoliopsida</taxon>
        <taxon>eudicotyledons</taxon>
        <taxon>Gunneridae</taxon>
        <taxon>Pentapetalae</taxon>
        <taxon>asterids</taxon>
        <taxon>campanulids</taxon>
        <taxon>Asterales</taxon>
        <taxon>Asteraceae</taxon>
        <taxon>Asteroideae</taxon>
        <taxon>Anthemideae</taxon>
        <taxon>Artemisiinae</taxon>
        <taxon>Artemisia</taxon>
    </lineage>
</organism>
<gene>
    <name evidence="2" type="ORF">CTI12_AA348700</name>
</gene>
<evidence type="ECO:0000313" key="3">
    <source>
        <dbReference type="Proteomes" id="UP000245207"/>
    </source>
</evidence>
<feature type="region of interest" description="Disordered" evidence="1">
    <location>
        <begin position="415"/>
        <end position="435"/>
    </location>
</feature>
<sequence>MQSFIIFFLKNPNPSQSPLMILFLRLLIIFYSHCYSLKEFGSLEVFDHDSQKEANVVTDVNKKVTSLRSTVDAKDVELLKLQTAIGQYYRDIWKGAQAEVTGEHGTPFSDSHGSHAPDAQIFGCHQQKGKKKFQYLDSLGGTDTKVLRVLELPARCKRRESTGVVEFMVLLKSRDYMHAPFTKVRLWLDEILWDKKYNVDDMYLYRAQDEEVQSLRFYVSERSHLNLWLQHLLARLEMEMKRVVVTIPCFHLSGLLIVTIYDFNKRKNQLSPMQVRLWLDEILWDKKYNMDDMYLYRAQDEEVQSLRFYVSERSHLNLWLQHLLASFERPNVVRFAETARFFNSTTGGVHAAMVGSLHPTPVATFPFLSPHSAIVAFCEVQERMRHVLSLTDVTRFPDPKSPNVVFLVTATKQGRGGGLQQQHAPRGIVPSQRGAGSGPVYVPTHDLHQATQAPQQPGVTKKPISHSYIIRCYKMGLSQLIVTCKMTHYSKSKTRKGLENCVRRSVVSVFRLPKGRNSKFIARKFRNDISLRPFLSTCMIFNHFYHHSFAVEKYANNIYKSCPIISMDGPTWE</sequence>
<comment type="caution">
    <text evidence="2">The sequence shown here is derived from an EMBL/GenBank/DDBJ whole genome shotgun (WGS) entry which is preliminary data.</text>
</comment>
<dbReference type="Pfam" id="PF09752">
    <property type="entry name" value="ABHD18"/>
    <property type="match status" value="1"/>
</dbReference>